<protein>
    <submittedName>
        <fullName evidence="1">QueT transporter family protein</fullName>
    </submittedName>
</protein>
<evidence type="ECO:0000313" key="2">
    <source>
        <dbReference type="Proteomes" id="UP000594014"/>
    </source>
</evidence>
<dbReference type="Proteomes" id="UP000594014">
    <property type="component" value="Chromosome"/>
</dbReference>
<proteinExistence type="predicted"/>
<gene>
    <name evidence="1" type="ORF">FRZ06_20240</name>
</gene>
<sequence>MKSTKFMLQAAVIAAVYATLTLVLMPLSYGVMQIRVSEALTILPFFTPAAIPGLFIGCLVSNMISPYGILDMVIGSGATLIAALFSYLLRRRPLLVPLPPVIANGVLIGGMLYYAYSVPFSLTACILWVALGELVACYAVGYPLLRYLKKYKKIFELQ</sequence>
<dbReference type="EMBL" id="CP042469">
    <property type="protein sequence ID" value="QOX65524.1"/>
    <property type="molecule type" value="Genomic_DNA"/>
</dbReference>
<organism evidence="1 2">
    <name type="scientific">Anoxybacterium hadale</name>
    <dbReference type="NCBI Taxonomy" id="3408580"/>
    <lineage>
        <taxon>Bacteria</taxon>
        <taxon>Bacillati</taxon>
        <taxon>Bacillota</taxon>
        <taxon>Clostridia</taxon>
        <taxon>Peptostreptococcales</taxon>
        <taxon>Anaerovoracaceae</taxon>
        <taxon>Anoxybacterium</taxon>
    </lineage>
</organism>
<name>A0ACD1AGK9_9FIRM</name>
<reference evidence="1" key="1">
    <citation type="submission" date="2019-08" db="EMBL/GenBank/DDBJ databases">
        <title>Genome sequence of Clostridiales bacterium MT110.</title>
        <authorList>
            <person name="Cao J."/>
        </authorList>
    </citation>
    <scope>NUCLEOTIDE SEQUENCE</scope>
    <source>
        <strain evidence="1">MT110</strain>
    </source>
</reference>
<accession>A0ACD1AGK9</accession>
<keyword evidence="2" id="KW-1185">Reference proteome</keyword>
<evidence type="ECO:0000313" key="1">
    <source>
        <dbReference type="EMBL" id="QOX65524.1"/>
    </source>
</evidence>